<proteinExistence type="predicted"/>
<protein>
    <submittedName>
        <fullName evidence="1">Uncharacterized protein</fullName>
    </submittedName>
</protein>
<name>A0A4P6JKA4_KTERU</name>
<keyword evidence="2" id="KW-1185">Reference proteome</keyword>
<evidence type="ECO:0000313" key="2">
    <source>
        <dbReference type="Proteomes" id="UP000290365"/>
    </source>
</evidence>
<accession>A0A4P6JKA4</accession>
<dbReference type="KEGG" id="kbs:EPA93_06045"/>
<dbReference type="Proteomes" id="UP000290365">
    <property type="component" value="Chromosome"/>
</dbReference>
<dbReference type="AlphaFoldDB" id="A0A4P6JKA4"/>
<sequence length="342" mass="38967">MLQPLSLVDEHADVLLNLPRSPVAPFLSLPNYAEDMAIREAILGKATQWSLQEQTAQPYYRTSNDFSISLDAATALPSFSKSLARAVSQPEGTLMTARILLGLWASRHHDPHLSFNGRVMIHHDEILSWRGVQKHHRRAYAGSQKHFSDGYPWKQRQQVQQDLVLLSRYHLRGQHIIRSGSNVQSVVIDAPYLVLTPIEKQGKVVGYLIAPGSWISSYEAHQMNFLACVPYQLFHLNPRNDYLAVRLTFYLIEHWRRHGHEGSAHTSFCMASLLSSSMIAIDKANLTSRFVPRVEAALQKLYSIHFLEEPPRILSIVDRTKAYWGKDWLASSWQLVPAQDNQ</sequence>
<dbReference type="RefSeq" id="WP_129886186.1">
    <property type="nucleotide sequence ID" value="NZ_CP035758.1"/>
</dbReference>
<gene>
    <name evidence="1" type="ORF">EPA93_06045</name>
</gene>
<reference evidence="1 2" key="1">
    <citation type="submission" date="2019-01" db="EMBL/GenBank/DDBJ databases">
        <title>Ktedonosporobacter rubrisoli SCAWS-G2.</title>
        <authorList>
            <person name="Huang Y."/>
            <person name="Yan B."/>
        </authorList>
    </citation>
    <scope>NUCLEOTIDE SEQUENCE [LARGE SCALE GENOMIC DNA]</scope>
    <source>
        <strain evidence="1 2">SCAWS-G2</strain>
    </source>
</reference>
<dbReference type="EMBL" id="CP035758">
    <property type="protein sequence ID" value="QBD75588.1"/>
    <property type="molecule type" value="Genomic_DNA"/>
</dbReference>
<evidence type="ECO:0000313" key="1">
    <source>
        <dbReference type="EMBL" id="QBD75588.1"/>
    </source>
</evidence>
<dbReference type="OrthoDB" id="141176at2"/>
<organism evidence="1 2">
    <name type="scientific">Ktedonosporobacter rubrisoli</name>
    <dbReference type="NCBI Taxonomy" id="2509675"/>
    <lineage>
        <taxon>Bacteria</taxon>
        <taxon>Bacillati</taxon>
        <taxon>Chloroflexota</taxon>
        <taxon>Ktedonobacteria</taxon>
        <taxon>Ktedonobacterales</taxon>
        <taxon>Ktedonosporobacteraceae</taxon>
        <taxon>Ktedonosporobacter</taxon>
    </lineage>
</organism>